<feature type="domain" description="Ubiquitin-like protease family profile" evidence="5">
    <location>
        <begin position="144"/>
        <end position="339"/>
    </location>
</feature>
<dbReference type="SUPFAM" id="SSF54001">
    <property type="entry name" value="Cysteine proteinases"/>
    <property type="match status" value="1"/>
</dbReference>
<dbReference type="AlphaFoldDB" id="A0A4S8M2H7"/>
<dbReference type="PANTHER" id="PTHR12606">
    <property type="entry name" value="SENTRIN/SUMO-SPECIFIC PROTEASE"/>
    <property type="match status" value="1"/>
</dbReference>
<dbReference type="InterPro" id="IPR003653">
    <property type="entry name" value="Peptidase_C48_C"/>
</dbReference>
<gene>
    <name evidence="6" type="ORF">K435DRAFT_859127</name>
</gene>
<evidence type="ECO:0000256" key="1">
    <source>
        <dbReference type="ARBA" id="ARBA00005234"/>
    </source>
</evidence>
<dbReference type="PROSITE" id="PS50600">
    <property type="entry name" value="ULP_PROTEASE"/>
    <property type="match status" value="1"/>
</dbReference>
<keyword evidence="7" id="KW-1185">Reference proteome</keyword>
<dbReference type="GO" id="GO:0016929">
    <property type="term" value="F:deSUMOylase activity"/>
    <property type="evidence" value="ECO:0007669"/>
    <property type="project" value="TreeGrafter"/>
</dbReference>
<proteinExistence type="inferred from homology"/>
<evidence type="ECO:0000256" key="4">
    <source>
        <dbReference type="ARBA" id="ARBA00022807"/>
    </source>
</evidence>
<reference evidence="6 7" key="1">
    <citation type="journal article" date="2019" name="Nat. Ecol. Evol.">
        <title>Megaphylogeny resolves global patterns of mushroom evolution.</title>
        <authorList>
            <person name="Varga T."/>
            <person name="Krizsan K."/>
            <person name="Foldi C."/>
            <person name="Dima B."/>
            <person name="Sanchez-Garcia M."/>
            <person name="Sanchez-Ramirez S."/>
            <person name="Szollosi G.J."/>
            <person name="Szarkandi J.G."/>
            <person name="Papp V."/>
            <person name="Albert L."/>
            <person name="Andreopoulos W."/>
            <person name="Angelini C."/>
            <person name="Antonin V."/>
            <person name="Barry K.W."/>
            <person name="Bougher N.L."/>
            <person name="Buchanan P."/>
            <person name="Buyck B."/>
            <person name="Bense V."/>
            <person name="Catcheside P."/>
            <person name="Chovatia M."/>
            <person name="Cooper J."/>
            <person name="Damon W."/>
            <person name="Desjardin D."/>
            <person name="Finy P."/>
            <person name="Geml J."/>
            <person name="Haridas S."/>
            <person name="Hughes K."/>
            <person name="Justo A."/>
            <person name="Karasinski D."/>
            <person name="Kautmanova I."/>
            <person name="Kiss B."/>
            <person name="Kocsube S."/>
            <person name="Kotiranta H."/>
            <person name="LaButti K.M."/>
            <person name="Lechner B.E."/>
            <person name="Liimatainen K."/>
            <person name="Lipzen A."/>
            <person name="Lukacs Z."/>
            <person name="Mihaltcheva S."/>
            <person name="Morgado L.N."/>
            <person name="Niskanen T."/>
            <person name="Noordeloos M.E."/>
            <person name="Ohm R.A."/>
            <person name="Ortiz-Santana B."/>
            <person name="Ovrebo C."/>
            <person name="Racz N."/>
            <person name="Riley R."/>
            <person name="Savchenko A."/>
            <person name="Shiryaev A."/>
            <person name="Soop K."/>
            <person name="Spirin V."/>
            <person name="Szebenyi C."/>
            <person name="Tomsovsky M."/>
            <person name="Tulloss R.E."/>
            <person name="Uehling J."/>
            <person name="Grigoriev I.V."/>
            <person name="Vagvolgyi C."/>
            <person name="Papp T."/>
            <person name="Martin F.M."/>
            <person name="Miettinen O."/>
            <person name="Hibbett D.S."/>
            <person name="Nagy L.G."/>
        </authorList>
    </citation>
    <scope>NUCLEOTIDE SEQUENCE [LARGE SCALE GENOMIC DNA]</scope>
    <source>
        <strain evidence="6 7">CBS 962.96</strain>
    </source>
</reference>
<dbReference type="PANTHER" id="PTHR12606:SF1">
    <property type="entry name" value="UBIQUITIN-LIKE-SPECIFIC PROTEASE 1A"/>
    <property type="match status" value="1"/>
</dbReference>
<evidence type="ECO:0000256" key="3">
    <source>
        <dbReference type="ARBA" id="ARBA00022801"/>
    </source>
</evidence>
<comment type="similarity">
    <text evidence="1">Belongs to the peptidase C48 family.</text>
</comment>
<accession>A0A4S8M2H7</accession>
<evidence type="ECO:0000259" key="5">
    <source>
        <dbReference type="PROSITE" id="PS50600"/>
    </source>
</evidence>
<dbReference type="GO" id="GO:0016926">
    <property type="term" value="P:protein desumoylation"/>
    <property type="evidence" value="ECO:0007669"/>
    <property type="project" value="TreeGrafter"/>
</dbReference>
<dbReference type="OrthoDB" id="1939479at2759"/>
<evidence type="ECO:0000313" key="6">
    <source>
        <dbReference type="EMBL" id="THU95863.1"/>
    </source>
</evidence>
<keyword evidence="2" id="KW-0645">Protease</keyword>
<keyword evidence="4" id="KW-0788">Thiol protease</keyword>
<keyword evidence="3" id="KW-0378">Hydrolase</keyword>
<dbReference type="GO" id="GO:0005634">
    <property type="term" value="C:nucleus"/>
    <property type="evidence" value="ECO:0007669"/>
    <property type="project" value="TreeGrafter"/>
</dbReference>
<dbReference type="EMBL" id="ML179190">
    <property type="protein sequence ID" value="THU95863.1"/>
    <property type="molecule type" value="Genomic_DNA"/>
</dbReference>
<evidence type="ECO:0000256" key="2">
    <source>
        <dbReference type="ARBA" id="ARBA00022670"/>
    </source>
</evidence>
<organism evidence="6 7">
    <name type="scientific">Dendrothele bispora (strain CBS 962.96)</name>
    <dbReference type="NCBI Taxonomy" id="1314807"/>
    <lineage>
        <taxon>Eukaryota</taxon>
        <taxon>Fungi</taxon>
        <taxon>Dikarya</taxon>
        <taxon>Basidiomycota</taxon>
        <taxon>Agaricomycotina</taxon>
        <taxon>Agaricomycetes</taxon>
        <taxon>Agaricomycetidae</taxon>
        <taxon>Agaricales</taxon>
        <taxon>Agaricales incertae sedis</taxon>
        <taxon>Dendrothele</taxon>
    </lineage>
</organism>
<evidence type="ECO:0000313" key="7">
    <source>
        <dbReference type="Proteomes" id="UP000297245"/>
    </source>
</evidence>
<name>A0A4S8M2H7_DENBC</name>
<dbReference type="Pfam" id="PF02902">
    <property type="entry name" value="Peptidase_C48"/>
    <property type="match status" value="1"/>
</dbReference>
<dbReference type="GO" id="GO:0006508">
    <property type="term" value="P:proteolysis"/>
    <property type="evidence" value="ECO:0007669"/>
    <property type="project" value="UniProtKB-KW"/>
</dbReference>
<sequence>MAQVVPGYTLNDAQNMSLDETNNLFVNRISSIASPEKCFTYQNYKKLVQLHRSILQVLDSLTGLPILSSALKDLSRHHGLDDTGLHRVLQNLKQIQQVLQTEGDRLKSATWELSEKSSKKATLILKQVLAEAASQNLNFKNHFDFLRISDLQILSPTCWLNGELINYFIDKWCRDSDTLGVGTYWANKFLFEDKACTKPLDKFDNHSKMVNDLKRSIQRREHDLNNLRWSKIYIPINNVKEAHWYCASINFDQHTIEILDSWGPTFRSNQNRPLREKKHTSLLAVLMWITERIAEYRGETVILAHNPKTDWACNPHVEVPLQPNGYDCGVHMLWHLIPHR</sequence>
<dbReference type="InterPro" id="IPR038765">
    <property type="entry name" value="Papain-like_cys_pep_sf"/>
</dbReference>
<dbReference type="Gene3D" id="3.40.395.10">
    <property type="entry name" value="Adenoviral Proteinase, Chain A"/>
    <property type="match status" value="1"/>
</dbReference>
<protein>
    <submittedName>
        <fullName evidence="6">Cysteine proteinase</fullName>
    </submittedName>
</protein>
<dbReference type="Proteomes" id="UP000297245">
    <property type="component" value="Unassembled WGS sequence"/>
</dbReference>